<dbReference type="EMBL" id="LSSM01007134">
    <property type="protein sequence ID" value="OMJ09204.1"/>
    <property type="molecule type" value="Genomic_DNA"/>
</dbReference>
<gene>
    <name evidence="2" type="ORF">AYI69_g10777</name>
</gene>
<comment type="caution">
    <text evidence="2">The sequence shown here is derived from an EMBL/GenBank/DDBJ whole genome shotgun (WGS) entry which is preliminary data.</text>
</comment>
<dbReference type="AlphaFoldDB" id="A0A1R1X3L0"/>
<name>A0A1R1X3L0_9FUNG</name>
<keyword evidence="1" id="KW-0812">Transmembrane</keyword>
<sequence>MIQGTLFFAVRICFLYSIGVTNFSLAIDQTPSLFRFAYACAAVNSSKLPSYSAPSPVYTTAYPRLAISKDTSLYL</sequence>
<reference evidence="3" key="1">
    <citation type="submission" date="2017-01" db="EMBL/GenBank/DDBJ databases">
        <authorList>
            <person name="Wang Y."/>
            <person name="White M."/>
            <person name="Kvist S."/>
            <person name="Moncalvo J.-M."/>
        </authorList>
    </citation>
    <scope>NUCLEOTIDE SEQUENCE [LARGE SCALE GENOMIC DNA]</scope>
    <source>
        <strain evidence="3">ID-206-W2</strain>
    </source>
</reference>
<protein>
    <submittedName>
        <fullName evidence="2">Uncharacterized protein</fullName>
    </submittedName>
</protein>
<keyword evidence="1" id="KW-1133">Transmembrane helix</keyword>
<evidence type="ECO:0000256" key="1">
    <source>
        <dbReference type="SAM" id="Phobius"/>
    </source>
</evidence>
<accession>A0A1R1X3L0</accession>
<feature type="transmembrane region" description="Helical" evidence="1">
    <location>
        <begin position="6"/>
        <end position="27"/>
    </location>
</feature>
<evidence type="ECO:0000313" key="3">
    <source>
        <dbReference type="Proteomes" id="UP000187429"/>
    </source>
</evidence>
<organism evidence="2 3">
    <name type="scientific">Smittium culicis</name>
    <dbReference type="NCBI Taxonomy" id="133412"/>
    <lineage>
        <taxon>Eukaryota</taxon>
        <taxon>Fungi</taxon>
        <taxon>Fungi incertae sedis</taxon>
        <taxon>Zoopagomycota</taxon>
        <taxon>Kickxellomycotina</taxon>
        <taxon>Harpellomycetes</taxon>
        <taxon>Harpellales</taxon>
        <taxon>Legeriomycetaceae</taxon>
        <taxon>Smittium</taxon>
    </lineage>
</organism>
<keyword evidence="1" id="KW-0472">Membrane</keyword>
<proteinExistence type="predicted"/>
<keyword evidence="3" id="KW-1185">Reference proteome</keyword>
<dbReference type="Proteomes" id="UP000187429">
    <property type="component" value="Unassembled WGS sequence"/>
</dbReference>
<evidence type="ECO:0000313" key="2">
    <source>
        <dbReference type="EMBL" id="OMJ09204.1"/>
    </source>
</evidence>